<gene>
    <name evidence="1" type="ORF">UR63_C0028G0002</name>
</gene>
<dbReference type="Proteomes" id="UP000034127">
    <property type="component" value="Unassembled WGS sequence"/>
</dbReference>
<proteinExistence type="predicted"/>
<reference evidence="1 2" key="1">
    <citation type="journal article" date="2015" name="Nature">
        <title>rRNA introns, odd ribosomes, and small enigmatic genomes across a large radiation of phyla.</title>
        <authorList>
            <person name="Brown C.T."/>
            <person name="Hug L.A."/>
            <person name="Thomas B.C."/>
            <person name="Sharon I."/>
            <person name="Castelle C.J."/>
            <person name="Singh A."/>
            <person name="Wilkins M.J."/>
            <person name="Williams K.H."/>
            <person name="Banfield J.F."/>
        </authorList>
    </citation>
    <scope>NUCLEOTIDE SEQUENCE [LARGE SCALE GENOMIC DNA]</scope>
</reference>
<protein>
    <submittedName>
        <fullName evidence="1">Uncharacterized protein</fullName>
    </submittedName>
</protein>
<evidence type="ECO:0000313" key="2">
    <source>
        <dbReference type="Proteomes" id="UP000034127"/>
    </source>
</evidence>
<comment type="caution">
    <text evidence="1">The sequence shown here is derived from an EMBL/GenBank/DDBJ whole genome shotgun (WGS) entry which is preliminary data.</text>
</comment>
<name>A0A0G0BB72_9BACT</name>
<sequence length="91" mass="10284">MAEKATCDFRLTDALQRKEKWFSIGSVIHFLLWRSDKQAREKGLINGQICMVRTLHNGGMPTVCNRLTDSTSTCPTAQEAIKEVNAEFPQI</sequence>
<dbReference type="EMBL" id="LBPX01000028">
    <property type="protein sequence ID" value="KKP66693.1"/>
    <property type="molecule type" value="Genomic_DNA"/>
</dbReference>
<evidence type="ECO:0000313" key="1">
    <source>
        <dbReference type="EMBL" id="KKP66693.1"/>
    </source>
</evidence>
<dbReference type="AlphaFoldDB" id="A0A0G0BB72"/>
<organism evidence="1 2">
    <name type="scientific">Candidatus Roizmanbacteria bacterium GW2011_GWC2_35_12</name>
    <dbReference type="NCBI Taxonomy" id="1618485"/>
    <lineage>
        <taxon>Bacteria</taxon>
        <taxon>Candidatus Roizmaniibacteriota</taxon>
    </lineage>
</organism>
<accession>A0A0G0BB72</accession>